<dbReference type="GO" id="GO:0016787">
    <property type="term" value="F:hydrolase activity"/>
    <property type="evidence" value="ECO:0007669"/>
    <property type="project" value="UniProtKB-KW"/>
</dbReference>
<organism evidence="5 6">
    <name type="scientific">Catenibacillus scindens</name>
    <dbReference type="NCBI Taxonomy" id="673271"/>
    <lineage>
        <taxon>Bacteria</taxon>
        <taxon>Bacillati</taxon>
        <taxon>Bacillota</taxon>
        <taxon>Clostridia</taxon>
        <taxon>Lachnospirales</taxon>
        <taxon>Lachnospiraceae</taxon>
        <taxon>Catenibacillus</taxon>
    </lineage>
</organism>
<accession>A0A7W8HEC8</accession>
<reference evidence="5 6" key="1">
    <citation type="submission" date="2020-08" db="EMBL/GenBank/DDBJ databases">
        <title>Genomic Encyclopedia of Type Strains, Phase IV (KMG-IV): sequencing the most valuable type-strain genomes for metagenomic binning, comparative biology and taxonomic classification.</title>
        <authorList>
            <person name="Goeker M."/>
        </authorList>
    </citation>
    <scope>NUCLEOTIDE SEQUENCE [LARGE SCALE GENOMIC DNA]</scope>
    <source>
        <strain evidence="5 6">DSM 106146</strain>
    </source>
</reference>
<evidence type="ECO:0000313" key="5">
    <source>
        <dbReference type="EMBL" id="MBB5266127.1"/>
    </source>
</evidence>
<dbReference type="InterPro" id="IPR013094">
    <property type="entry name" value="AB_hydrolase_3"/>
</dbReference>
<dbReference type="InterPro" id="IPR029058">
    <property type="entry name" value="AB_hydrolase_fold"/>
</dbReference>
<dbReference type="InterPro" id="IPR050300">
    <property type="entry name" value="GDXG_lipolytic_enzyme"/>
</dbReference>
<keyword evidence="3" id="KW-0732">Signal</keyword>
<keyword evidence="6" id="KW-1185">Reference proteome</keyword>
<dbReference type="InterPro" id="IPR029039">
    <property type="entry name" value="Flavoprotein-like_sf"/>
</dbReference>
<dbReference type="SUPFAM" id="SSF53474">
    <property type="entry name" value="alpha/beta-Hydrolases"/>
    <property type="match status" value="1"/>
</dbReference>
<dbReference type="Gene3D" id="3.40.50.360">
    <property type="match status" value="1"/>
</dbReference>
<dbReference type="Gene3D" id="3.40.50.1820">
    <property type="entry name" value="alpha/beta hydrolase"/>
    <property type="match status" value="1"/>
</dbReference>
<dbReference type="PANTHER" id="PTHR48081">
    <property type="entry name" value="AB HYDROLASE SUPERFAMILY PROTEIN C4A8.06C"/>
    <property type="match status" value="1"/>
</dbReference>
<gene>
    <name evidence="5" type="ORF">HNP82_003284</name>
</gene>
<proteinExistence type="predicted"/>
<dbReference type="Proteomes" id="UP000543642">
    <property type="component" value="Unassembled WGS sequence"/>
</dbReference>
<evidence type="ECO:0000259" key="4">
    <source>
        <dbReference type="Pfam" id="PF07859"/>
    </source>
</evidence>
<dbReference type="RefSeq" id="WP_183776418.1">
    <property type="nucleotide sequence ID" value="NZ_JACHFW010000020.1"/>
</dbReference>
<comment type="caution">
    <text evidence="5">The sequence shown here is derived from an EMBL/GenBank/DDBJ whole genome shotgun (WGS) entry which is preliminary data.</text>
</comment>
<dbReference type="AlphaFoldDB" id="A0A7W8HEC8"/>
<feature type="domain" description="Alpha/beta hydrolase fold-3" evidence="4">
    <location>
        <begin position="263"/>
        <end position="444"/>
    </location>
</feature>
<evidence type="ECO:0000256" key="2">
    <source>
        <dbReference type="SAM" id="MobiDB-lite"/>
    </source>
</evidence>
<feature type="signal peptide" evidence="3">
    <location>
        <begin position="1"/>
        <end position="18"/>
    </location>
</feature>
<protein>
    <submittedName>
        <fullName evidence="5">Flavodoxin</fullName>
    </submittedName>
</protein>
<dbReference type="Pfam" id="PF07859">
    <property type="entry name" value="Abhydrolase_3"/>
    <property type="match status" value="1"/>
</dbReference>
<keyword evidence="1" id="KW-0378">Hydrolase</keyword>
<evidence type="ECO:0000256" key="1">
    <source>
        <dbReference type="ARBA" id="ARBA00022801"/>
    </source>
</evidence>
<dbReference type="PANTHER" id="PTHR48081:SF6">
    <property type="entry name" value="PEPTIDASE S9 PROLYL OLIGOPEPTIDASE CATALYTIC DOMAIN-CONTAINING PROTEIN"/>
    <property type="match status" value="1"/>
</dbReference>
<dbReference type="EMBL" id="JACHFW010000020">
    <property type="protein sequence ID" value="MBB5266127.1"/>
    <property type="molecule type" value="Genomic_DNA"/>
</dbReference>
<name>A0A7W8HEC8_9FIRM</name>
<evidence type="ECO:0000256" key="3">
    <source>
        <dbReference type="SAM" id="SignalP"/>
    </source>
</evidence>
<evidence type="ECO:0000313" key="6">
    <source>
        <dbReference type="Proteomes" id="UP000543642"/>
    </source>
</evidence>
<feature type="chain" id="PRO_5038853523" evidence="3">
    <location>
        <begin position="19"/>
        <end position="465"/>
    </location>
</feature>
<sequence>MRRVLALILAVMLSLCLAACQQEDSGHFTLTDGNPRSETEDEDDNPQVSGLAQGNSNILIAYDPAQQSVVQAAEILADTLSGDLLEVEQDDSLLADAYEYVLLGFAPDGDALPQTIEEFLGRHDFGARTIYPFVLGDGDAIDSASLYSAISQIQPGALMGGDVLILSADMTEDSIRAWAQGLGLNSADAVPEGIAGNTVATAAVTPGKQQVLYLWEEGNAPAQTEYIVNNSGYSDDPDFRPYITSFPVPEGIEIKGAVLICPGGAFQFRSDQPEGVDVAEALSALGYQSFVVDYRLRPYTQQEGALDLARAVRFVRAHAEEYGIDPQDIAVMGFSAGGILSGEMLLNFDGNTQPTALDPDYQPDELDEVSADAAACGMIYSFYGRLSVGTTNVELLRSGDLPPTFYCYGTRDPFYEQFLANADAAEEAGVGVERLQLDGMPHGFGASGDWIPAYDQWLGAVFAEN</sequence>
<feature type="region of interest" description="Disordered" evidence="2">
    <location>
        <begin position="29"/>
        <end position="50"/>
    </location>
</feature>